<gene>
    <name evidence="1" type="ORF">GA752_07825</name>
</gene>
<proteinExistence type="predicted"/>
<comment type="caution">
    <text evidence="1">The sequence shown here is derived from an EMBL/GenBank/DDBJ whole genome shotgun (WGS) entry which is preliminary data.</text>
</comment>
<sequence length="79" mass="8765">MSLVKCPFCGGTVRLVSDRDSRRGSRYGIAHEQPCPLLPTLWAAYGVEADTPVRCWSQRYGVANRLRALGEDDLADRLA</sequence>
<evidence type="ECO:0000313" key="2">
    <source>
        <dbReference type="Proteomes" id="UP000437631"/>
    </source>
</evidence>
<organism evidence="1 2">
    <name type="scientific">Bifidobacterium adolescentis</name>
    <dbReference type="NCBI Taxonomy" id="1680"/>
    <lineage>
        <taxon>Bacteria</taxon>
        <taxon>Bacillati</taxon>
        <taxon>Actinomycetota</taxon>
        <taxon>Actinomycetes</taxon>
        <taxon>Bifidobacteriales</taxon>
        <taxon>Bifidobacteriaceae</taxon>
        <taxon>Bifidobacterium</taxon>
    </lineage>
</organism>
<name>A0A7J5MWI3_BIFAD</name>
<dbReference type="EMBL" id="WDLT01000009">
    <property type="protein sequence ID" value="KAB5744678.1"/>
    <property type="molecule type" value="Genomic_DNA"/>
</dbReference>
<reference evidence="1 2" key="1">
    <citation type="journal article" date="2019" name="Nat. Med.">
        <title>A library of human gut bacterial isolates paired with longitudinal multiomics data enables mechanistic microbiome research.</title>
        <authorList>
            <person name="Poyet M."/>
            <person name="Groussin M."/>
            <person name="Gibbons S.M."/>
            <person name="Avila-Pacheco J."/>
            <person name="Jiang X."/>
            <person name="Kearney S.M."/>
            <person name="Perrotta A.R."/>
            <person name="Berdy B."/>
            <person name="Zhao S."/>
            <person name="Lieberman T.D."/>
            <person name="Swanson P.K."/>
            <person name="Smith M."/>
            <person name="Roesemann S."/>
            <person name="Alexander J.E."/>
            <person name="Rich S.A."/>
            <person name="Livny J."/>
            <person name="Vlamakis H."/>
            <person name="Clish C."/>
            <person name="Bullock K."/>
            <person name="Deik A."/>
            <person name="Scott J."/>
            <person name="Pierce K.A."/>
            <person name="Xavier R.J."/>
            <person name="Alm E.J."/>
        </authorList>
    </citation>
    <scope>NUCLEOTIDE SEQUENCE [LARGE SCALE GENOMIC DNA]</scope>
    <source>
        <strain evidence="1 2">BIOML-A190</strain>
    </source>
</reference>
<accession>A0A7J5MWI3</accession>
<dbReference type="AlphaFoldDB" id="A0A7J5MWI3"/>
<protein>
    <submittedName>
        <fullName evidence="1">Uncharacterized protein</fullName>
    </submittedName>
</protein>
<dbReference type="Proteomes" id="UP000437631">
    <property type="component" value="Unassembled WGS sequence"/>
</dbReference>
<evidence type="ECO:0000313" key="1">
    <source>
        <dbReference type="EMBL" id="KAB5744678.1"/>
    </source>
</evidence>